<evidence type="ECO:0000313" key="3">
    <source>
        <dbReference type="Proteomes" id="UP001178507"/>
    </source>
</evidence>
<keyword evidence="3" id="KW-1185">Reference proteome</keyword>
<feature type="region of interest" description="Disordered" evidence="1">
    <location>
        <begin position="1"/>
        <end position="81"/>
    </location>
</feature>
<evidence type="ECO:0000256" key="1">
    <source>
        <dbReference type="SAM" id="MobiDB-lite"/>
    </source>
</evidence>
<sequence length="277" mass="30773">MEPPIRGPRLRRESDSEGDMWSVKSEEASHVRPVDRRNDDSEGDMWSVASEEAARKTVLTPPKGSAGDARPRKRNDRKPRLAEHAAELVSWYATRVAELERENKSLRSGLLNAGEKRFFIGCKEEEPEDLGSSREEGRGRGRSSLCSLFDVDWDDLAQGRRLAAAAPQRTPLPGSPDSEPEDCAARALDDPRQSLLALERLLGSLPEEQAKLIWWQFARYESELGYLRSVITSYEGRALHFAPESTSHAVRRSADVERAAPLAAAALAPLGETCLRS</sequence>
<proteinExistence type="predicted"/>
<dbReference type="Proteomes" id="UP001178507">
    <property type="component" value="Unassembled WGS sequence"/>
</dbReference>
<protein>
    <submittedName>
        <fullName evidence="2">Uncharacterized protein</fullName>
    </submittedName>
</protein>
<feature type="compositionally biased region" description="Basic and acidic residues" evidence="1">
    <location>
        <begin position="24"/>
        <end position="40"/>
    </location>
</feature>
<comment type="caution">
    <text evidence="2">The sequence shown here is derived from an EMBL/GenBank/DDBJ whole genome shotgun (WGS) entry which is preliminary data.</text>
</comment>
<feature type="region of interest" description="Disordered" evidence="1">
    <location>
        <begin position="162"/>
        <end position="182"/>
    </location>
</feature>
<organism evidence="2 3">
    <name type="scientific">Effrenium voratum</name>
    <dbReference type="NCBI Taxonomy" id="2562239"/>
    <lineage>
        <taxon>Eukaryota</taxon>
        <taxon>Sar</taxon>
        <taxon>Alveolata</taxon>
        <taxon>Dinophyceae</taxon>
        <taxon>Suessiales</taxon>
        <taxon>Symbiodiniaceae</taxon>
        <taxon>Effrenium</taxon>
    </lineage>
</organism>
<dbReference type="EMBL" id="CAUJNA010003576">
    <property type="protein sequence ID" value="CAJ1405262.1"/>
    <property type="molecule type" value="Genomic_DNA"/>
</dbReference>
<evidence type="ECO:0000313" key="2">
    <source>
        <dbReference type="EMBL" id="CAJ1405262.1"/>
    </source>
</evidence>
<reference evidence="2" key="1">
    <citation type="submission" date="2023-08" db="EMBL/GenBank/DDBJ databases">
        <authorList>
            <person name="Chen Y."/>
            <person name="Shah S."/>
            <person name="Dougan E. K."/>
            <person name="Thang M."/>
            <person name="Chan C."/>
        </authorList>
    </citation>
    <scope>NUCLEOTIDE SEQUENCE</scope>
</reference>
<accession>A0AA36NFL7</accession>
<dbReference type="AlphaFoldDB" id="A0AA36NFL7"/>
<gene>
    <name evidence="2" type="ORF">EVOR1521_LOCUS27535</name>
</gene>
<name>A0AA36NFL7_9DINO</name>